<accession>A0A8T0TBU5</accession>
<dbReference type="Proteomes" id="UP000823388">
    <property type="component" value="Chromosome 4K"/>
</dbReference>
<proteinExistence type="predicted"/>
<keyword evidence="2" id="KW-1185">Reference proteome</keyword>
<dbReference type="AlphaFoldDB" id="A0A8T0TBU5"/>
<gene>
    <name evidence="1" type="ORF">PVAP13_4KG024590</name>
</gene>
<organism evidence="1 2">
    <name type="scientific">Panicum virgatum</name>
    <name type="common">Blackwell switchgrass</name>
    <dbReference type="NCBI Taxonomy" id="38727"/>
    <lineage>
        <taxon>Eukaryota</taxon>
        <taxon>Viridiplantae</taxon>
        <taxon>Streptophyta</taxon>
        <taxon>Embryophyta</taxon>
        <taxon>Tracheophyta</taxon>
        <taxon>Spermatophyta</taxon>
        <taxon>Magnoliopsida</taxon>
        <taxon>Liliopsida</taxon>
        <taxon>Poales</taxon>
        <taxon>Poaceae</taxon>
        <taxon>PACMAD clade</taxon>
        <taxon>Panicoideae</taxon>
        <taxon>Panicodae</taxon>
        <taxon>Paniceae</taxon>
        <taxon>Panicinae</taxon>
        <taxon>Panicum</taxon>
        <taxon>Panicum sect. Hiantes</taxon>
    </lineage>
</organism>
<reference evidence="1" key="1">
    <citation type="submission" date="2020-05" db="EMBL/GenBank/DDBJ databases">
        <title>WGS assembly of Panicum virgatum.</title>
        <authorList>
            <person name="Lovell J.T."/>
            <person name="Jenkins J."/>
            <person name="Shu S."/>
            <person name="Juenger T.E."/>
            <person name="Schmutz J."/>
        </authorList>
    </citation>
    <scope>NUCLEOTIDE SEQUENCE</scope>
    <source>
        <strain evidence="1">AP13</strain>
    </source>
</reference>
<evidence type="ECO:0000313" key="2">
    <source>
        <dbReference type="Proteomes" id="UP000823388"/>
    </source>
</evidence>
<name>A0A8T0TBU5_PANVG</name>
<evidence type="ECO:0000313" key="1">
    <source>
        <dbReference type="EMBL" id="KAG2609041.1"/>
    </source>
</evidence>
<comment type="caution">
    <text evidence="1">The sequence shown here is derived from an EMBL/GenBank/DDBJ whole genome shotgun (WGS) entry which is preliminary data.</text>
</comment>
<protein>
    <submittedName>
        <fullName evidence="1">Uncharacterized protein</fullName>
    </submittedName>
</protein>
<dbReference type="EMBL" id="CM029043">
    <property type="protein sequence ID" value="KAG2609041.1"/>
    <property type="molecule type" value="Genomic_DNA"/>
</dbReference>
<sequence>MPVAEDGKNLSLCGLLIHPRPSPRTPNRATSHMVTSSSIRITHVSGTLGRCDVGCADGPIEQAELSEKSPRS</sequence>